<dbReference type="PANTHER" id="PTHR14097:SF7">
    <property type="entry name" value="OXIDOREDUCTASE HTATIP2"/>
    <property type="match status" value="1"/>
</dbReference>
<evidence type="ECO:0000313" key="2">
    <source>
        <dbReference type="EMBL" id="GLR72469.1"/>
    </source>
</evidence>
<sequence>MDANVERQSTLNRKTALVLGASGAVGRALVNCLCADVRYHKVVCLVRSPLSNNQYCDPERKLEPLVIDFQYLQDYQGYFTVDHVYCCLGTTLKKAGSKKAFRYVDFELVHIVAQLSRAQRVKSFVWISSIGANAKSKSFYLRVKGELENAVLNMPQLNSAAAVRPSLIDAHRQGDTRRAEALVIKVLYAIGPILLGAFKKYRPVKPIQVAKEMVRLQTF</sequence>
<dbReference type="RefSeq" id="WP_284218885.1">
    <property type="nucleotide sequence ID" value="NZ_BSOT01000010.1"/>
</dbReference>
<dbReference type="PANTHER" id="PTHR14097">
    <property type="entry name" value="OXIDOREDUCTASE HTATIP2"/>
    <property type="match status" value="1"/>
</dbReference>
<dbReference type="Gene3D" id="3.40.50.720">
    <property type="entry name" value="NAD(P)-binding Rossmann-like Domain"/>
    <property type="match status" value="1"/>
</dbReference>
<evidence type="ECO:0000259" key="1">
    <source>
        <dbReference type="Pfam" id="PF13460"/>
    </source>
</evidence>
<name>A0AA37WLG7_9ALTE</name>
<organism evidence="2 3">
    <name type="scientific">Agaribacter marinus</name>
    <dbReference type="NCBI Taxonomy" id="1431249"/>
    <lineage>
        <taxon>Bacteria</taxon>
        <taxon>Pseudomonadati</taxon>
        <taxon>Pseudomonadota</taxon>
        <taxon>Gammaproteobacteria</taxon>
        <taxon>Alteromonadales</taxon>
        <taxon>Alteromonadaceae</taxon>
        <taxon>Agaribacter</taxon>
    </lineage>
</organism>
<accession>A0AA37WLG7</accession>
<feature type="domain" description="NAD(P)-binding" evidence="1">
    <location>
        <begin position="20"/>
        <end position="139"/>
    </location>
</feature>
<dbReference type="InterPro" id="IPR016040">
    <property type="entry name" value="NAD(P)-bd_dom"/>
</dbReference>
<dbReference type="Pfam" id="PF13460">
    <property type="entry name" value="NAD_binding_10"/>
    <property type="match status" value="1"/>
</dbReference>
<keyword evidence="3" id="KW-1185">Reference proteome</keyword>
<protein>
    <submittedName>
        <fullName evidence="2">Oxidoreductase</fullName>
    </submittedName>
</protein>
<dbReference type="InterPro" id="IPR036291">
    <property type="entry name" value="NAD(P)-bd_dom_sf"/>
</dbReference>
<reference evidence="2" key="1">
    <citation type="journal article" date="2014" name="Int. J. Syst. Evol. Microbiol.">
        <title>Complete genome sequence of Corynebacterium casei LMG S-19264T (=DSM 44701T), isolated from a smear-ripened cheese.</title>
        <authorList>
            <consortium name="US DOE Joint Genome Institute (JGI-PGF)"/>
            <person name="Walter F."/>
            <person name="Albersmeier A."/>
            <person name="Kalinowski J."/>
            <person name="Ruckert C."/>
        </authorList>
    </citation>
    <scope>NUCLEOTIDE SEQUENCE</scope>
    <source>
        <strain evidence="2">NBRC 110023</strain>
    </source>
</reference>
<gene>
    <name evidence="2" type="ORF">GCM10007852_33770</name>
</gene>
<proteinExistence type="predicted"/>
<dbReference type="EMBL" id="BSOT01000010">
    <property type="protein sequence ID" value="GLR72469.1"/>
    <property type="molecule type" value="Genomic_DNA"/>
</dbReference>
<dbReference type="Proteomes" id="UP001156601">
    <property type="component" value="Unassembled WGS sequence"/>
</dbReference>
<evidence type="ECO:0000313" key="3">
    <source>
        <dbReference type="Proteomes" id="UP001156601"/>
    </source>
</evidence>
<reference evidence="2" key="2">
    <citation type="submission" date="2023-01" db="EMBL/GenBank/DDBJ databases">
        <title>Draft genome sequence of Agaribacter marinus strain NBRC 110023.</title>
        <authorList>
            <person name="Sun Q."/>
            <person name="Mori K."/>
        </authorList>
    </citation>
    <scope>NUCLEOTIDE SEQUENCE</scope>
    <source>
        <strain evidence="2">NBRC 110023</strain>
    </source>
</reference>
<dbReference type="SUPFAM" id="SSF51735">
    <property type="entry name" value="NAD(P)-binding Rossmann-fold domains"/>
    <property type="match status" value="1"/>
</dbReference>
<comment type="caution">
    <text evidence="2">The sequence shown here is derived from an EMBL/GenBank/DDBJ whole genome shotgun (WGS) entry which is preliminary data.</text>
</comment>
<dbReference type="AlphaFoldDB" id="A0AA37WLG7"/>